<keyword evidence="4" id="KW-0802">TPR repeat</keyword>
<name>A0ABP1R700_9HEXA</name>
<dbReference type="Gene3D" id="1.25.40.10">
    <property type="entry name" value="Tetratricopeptide repeat domain"/>
    <property type="match status" value="1"/>
</dbReference>
<keyword evidence="3" id="KW-0677">Repeat</keyword>
<evidence type="ECO:0000256" key="3">
    <source>
        <dbReference type="ARBA" id="ARBA00022737"/>
    </source>
</evidence>
<gene>
    <name evidence="7" type="ORF">ODALV1_LOCUS19556</name>
</gene>
<comment type="caution">
    <text evidence="7">The sequence shown here is derived from an EMBL/GenBank/DDBJ whole genome shotgun (WGS) entry which is preliminary data.</text>
</comment>
<protein>
    <recommendedName>
        <fullName evidence="5">Tetratricopeptide repeat protein 29</fullName>
    </recommendedName>
</protein>
<comment type="function">
    <text evidence="6">Axonemal protein which is implicated in axonemal and/or peri-axonemal structure assembly and regulates flagellum assembly and beating and therefore sperm motility.</text>
</comment>
<dbReference type="PANTHER" id="PTHR46630:SF1">
    <property type="entry name" value="TETRATRICOPEPTIDE REPEAT PROTEIN 29"/>
    <property type="match status" value="1"/>
</dbReference>
<dbReference type="Pfam" id="PF13424">
    <property type="entry name" value="TPR_12"/>
    <property type="match status" value="1"/>
</dbReference>
<evidence type="ECO:0000256" key="2">
    <source>
        <dbReference type="ARBA" id="ARBA00022490"/>
    </source>
</evidence>
<dbReference type="PANTHER" id="PTHR46630">
    <property type="entry name" value="TETRATRICOPEPTIDE REPEAT PROTEIN 29"/>
    <property type="match status" value="1"/>
</dbReference>
<proteinExistence type="predicted"/>
<comment type="subcellular location">
    <subcellularLocation>
        <location evidence="1">Cytoplasm</location>
    </subcellularLocation>
</comment>
<dbReference type="InterPro" id="IPR011990">
    <property type="entry name" value="TPR-like_helical_dom_sf"/>
</dbReference>
<evidence type="ECO:0000313" key="7">
    <source>
        <dbReference type="EMBL" id="CAL8121830.1"/>
    </source>
</evidence>
<evidence type="ECO:0000313" key="8">
    <source>
        <dbReference type="Proteomes" id="UP001642540"/>
    </source>
</evidence>
<evidence type="ECO:0000256" key="5">
    <source>
        <dbReference type="ARBA" id="ARBA00040665"/>
    </source>
</evidence>
<dbReference type="EMBL" id="CAXLJM020000066">
    <property type="protein sequence ID" value="CAL8121830.1"/>
    <property type="molecule type" value="Genomic_DNA"/>
</dbReference>
<reference evidence="7 8" key="1">
    <citation type="submission" date="2024-08" db="EMBL/GenBank/DDBJ databases">
        <authorList>
            <person name="Cucini C."/>
            <person name="Frati F."/>
        </authorList>
    </citation>
    <scope>NUCLEOTIDE SEQUENCE [LARGE SCALE GENOMIC DNA]</scope>
</reference>
<evidence type="ECO:0000256" key="4">
    <source>
        <dbReference type="ARBA" id="ARBA00022803"/>
    </source>
</evidence>
<evidence type="ECO:0000256" key="1">
    <source>
        <dbReference type="ARBA" id="ARBA00004496"/>
    </source>
</evidence>
<dbReference type="SUPFAM" id="SSF48452">
    <property type="entry name" value="TPR-like"/>
    <property type="match status" value="1"/>
</dbReference>
<dbReference type="InterPro" id="IPR051476">
    <property type="entry name" value="Bac_ResReg_Asp_Phosphatase"/>
</dbReference>
<dbReference type="Proteomes" id="UP001642540">
    <property type="component" value="Unassembled WGS sequence"/>
</dbReference>
<evidence type="ECO:0000256" key="6">
    <source>
        <dbReference type="ARBA" id="ARBA00044739"/>
    </source>
</evidence>
<keyword evidence="8" id="KW-1185">Reference proteome</keyword>
<keyword evidence="2" id="KW-0963">Cytoplasm</keyword>
<accession>A0ABP1R700</accession>
<sequence>MKRGQQLPELLLPGIPSAPKGKRFVTAAEIDYQKRKQRLAPRLPVLKPDDLIGTLEQPFYQTLLRDLMASGHSVVADEINNLLRKEERDRKSGKVKNRMTSMRLIEQPEVLKKIATTLRLEQTLLHEESALAIAIDHLAVCRTLSRDQNWQFKPNTILVRLKRPIAFYGITTDDVYEVVDACTMSLYMIASLLEHELLISLANQIMHSSHHKAPTDDDLKNAHEFADLALQLALEVRQPVALSSALTRFGIVLRHVGAYEDAMRYFQQLQQHASLIADPATEAIAYHNMGLCYIGMTNAVEALECFAQQKELASIVFVRELEGNSMHEIGHVLLQEGHLWEAEEAYAKAYEDFHYANTARKLIQEELKSDDHNSLTTHHHSNHESLNRCEVAWAMFGVAAGHKLWSRHAGLCRSEKPPDLRSVLQFKCGRKPLNPVGRPDYNFEEISEMKRPWEAESIKEVLPTSEEAQVSESSWEDGFMFSKVTDDAKKKKKKAVGFDNTVLDNALSQAADIRESLAFMAVGPLSTKSQQDALKGLLEVKKELDAEKSNLFSQRVSQVLEKDKAMRMSLHSAMSTRGSTVSQTMMDKRPTLTSLAAVAKAVSKFSLKSPTKVQSQASVE</sequence>
<organism evidence="7 8">
    <name type="scientific">Orchesella dallaii</name>
    <dbReference type="NCBI Taxonomy" id="48710"/>
    <lineage>
        <taxon>Eukaryota</taxon>
        <taxon>Metazoa</taxon>
        <taxon>Ecdysozoa</taxon>
        <taxon>Arthropoda</taxon>
        <taxon>Hexapoda</taxon>
        <taxon>Collembola</taxon>
        <taxon>Entomobryomorpha</taxon>
        <taxon>Entomobryoidea</taxon>
        <taxon>Orchesellidae</taxon>
        <taxon>Orchesellinae</taxon>
        <taxon>Orchesella</taxon>
    </lineage>
</organism>